<sequence length="106" mass="10801">MVGHVLVQPEVVLAAAAELDLLADRLAAAAALTAPATHVVPSGMDEVSLHAANHLNRGAMTHDQAIAQGILELHHAAATLRSQLVTHVGEDVARAGVINVVSGTIA</sequence>
<evidence type="ECO:0000313" key="2">
    <source>
        <dbReference type="EMBL" id="PXX63034.1"/>
    </source>
</evidence>
<proteinExistence type="predicted"/>
<feature type="domain" description="PE" evidence="1">
    <location>
        <begin position="5"/>
        <end position="91"/>
    </location>
</feature>
<dbReference type="AlphaFoldDB" id="A0A318K3I3"/>
<keyword evidence="3" id="KW-1185">Reference proteome</keyword>
<dbReference type="OrthoDB" id="4571215at2"/>
<dbReference type="EMBL" id="QJKF01000006">
    <property type="protein sequence ID" value="PXX63034.1"/>
    <property type="molecule type" value="Genomic_DNA"/>
</dbReference>
<accession>A0A318K3I3</accession>
<dbReference type="RefSeq" id="WP_040729318.1">
    <property type="nucleotide sequence ID" value="NZ_QJKF01000006.1"/>
</dbReference>
<evidence type="ECO:0000259" key="1">
    <source>
        <dbReference type="Pfam" id="PF00934"/>
    </source>
</evidence>
<dbReference type="SUPFAM" id="SSF140459">
    <property type="entry name" value="PE/PPE dimer-like"/>
    <property type="match status" value="1"/>
</dbReference>
<protein>
    <submittedName>
        <fullName evidence="2">PE family protein</fullName>
    </submittedName>
</protein>
<dbReference type="Proteomes" id="UP000247569">
    <property type="component" value="Unassembled WGS sequence"/>
</dbReference>
<reference evidence="2 3" key="1">
    <citation type="submission" date="2018-05" db="EMBL/GenBank/DDBJ databases">
        <title>Genomic Encyclopedia of Type Strains, Phase IV (KMG-IV): sequencing the most valuable type-strain genomes for metagenomic binning, comparative biology and taxonomic classification.</title>
        <authorList>
            <person name="Goeker M."/>
        </authorList>
    </citation>
    <scope>NUCLEOTIDE SEQUENCE [LARGE SCALE GENOMIC DNA]</scope>
    <source>
        <strain evidence="2 3">DSM 44704</strain>
    </source>
</reference>
<dbReference type="InterPro" id="IPR000084">
    <property type="entry name" value="PE-PGRS_N"/>
</dbReference>
<name>A0A318K3I3_9NOCA</name>
<comment type="caution">
    <text evidence="2">The sequence shown here is derived from an EMBL/GenBank/DDBJ whole genome shotgun (WGS) entry which is preliminary data.</text>
</comment>
<dbReference type="Pfam" id="PF00934">
    <property type="entry name" value="PE"/>
    <property type="match status" value="1"/>
</dbReference>
<dbReference type="InterPro" id="IPR038332">
    <property type="entry name" value="PPE_sf"/>
</dbReference>
<evidence type="ECO:0000313" key="3">
    <source>
        <dbReference type="Proteomes" id="UP000247569"/>
    </source>
</evidence>
<gene>
    <name evidence="2" type="ORF">DFR70_10688</name>
</gene>
<dbReference type="Gene3D" id="1.10.287.850">
    <property type="entry name" value="HP0062-like domain"/>
    <property type="match status" value="1"/>
</dbReference>
<organism evidence="2 3">
    <name type="scientific">Nocardia tenerifensis</name>
    <dbReference type="NCBI Taxonomy" id="228006"/>
    <lineage>
        <taxon>Bacteria</taxon>
        <taxon>Bacillati</taxon>
        <taxon>Actinomycetota</taxon>
        <taxon>Actinomycetes</taxon>
        <taxon>Mycobacteriales</taxon>
        <taxon>Nocardiaceae</taxon>
        <taxon>Nocardia</taxon>
    </lineage>
</organism>